<dbReference type="Proteomes" id="UP001157418">
    <property type="component" value="Unassembled WGS sequence"/>
</dbReference>
<comment type="caution">
    <text evidence="2">The sequence shown here is derived from an EMBL/GenBank/DDBJ whole genome shotgun (WGS) entry which is preliminary data.</text>
</comment>
<dbReference type="Pfam" id="PF00646">
    <property type="entry name" value="F-box"/>
    <property type="match status" value="1"/>
</dbReference>
<gene>
    <name evidence="2" type="ORF">LVIROSA_LOCUS18110</name>
</gene>
<evidence type="ECO:0000259" key="1">
    <source>
        <dbReference type="Pfam" id="PF00646"/>
    </source>
</evidence>
<keyword evidence="3" id="KW-1185">Reference proteome</keyword>
<dbReference type="InterPro" id="IPR001810">
    <property type="entry name" value="F-box_dom"/>
</dbReference>
<accession>A0AAU9MXZ5</accession>
<dbReference type="CDD" id="cd09917">
    <property type="entry name" value="F-box_SF"/>
    <property type="match status" value="1"/>
</dbReference>
<evidence type="ECO:0000313" key="2">
    <source>
        <dbReference type="EMBL" id="CAH1431392.1"/>
    </source>
</evidence>
<dbReference type="InterPro" id="IPR036047">
    <property type="entry name" value="F-box-like_dom_sf"/>
</dbReference>
<evidence type="ECO:0000313" key="3">
    <source>
        <dbReference type="Proteomes" id="UP001157418"/>
    </source>
</evidence>
<dbReference type="EMBL" id="CAKMRJ010003334">
    <property type="protein sequence ID" value="CAH1431392.1"/>
    <property type="molecule type" value="Genomic_DNA"/>
</dbReference>
<dbReference type="Gene3D" id="1.20.1280.50">
    <property type="match status" value="1"/>
</dbReference>
<name>A0AAU9MXZ5_9ASTR</name>
<sequence>MAKTRSMTRNQNHDDDASSKKKMKICILCVGMAKKRRMTRNRNCNDASSKKKRFNKTCDTWSYLNHDLLFIIMMQLGVDDYVSFSRVCKSWRSLAVCNKNKFIVSRLPMSLSIPTDDDDDEKKCHLEDFEGRKFKFILPHSAGRICIGATCGYLILCAGKREWTSVSTVSPIIDLRAFKGKIYTLYTDNRLGEVTLFPTPKVTLLEIKNLPNPTFQNPRFVSWGENLYVMNLSFHYPYQKIYEINLNKMEWESREKKGEEYGFFLSFLNYGALVIRGELWADLRSKYVRYVCPDGTGKDRFLYACRWYFFHDCLDVNLLHK</sequence>
<dbReference type="PANTHER" id="PTHR45463">
    <property type="entry name" value="OS09G0392200 PROTEIN"/>
    <property type="match status" value="1"/>
</dbReference>
<dbReference type="SUPFAM" id="SSF81383">
    <property type="entry name" value="F-box domain"/>
    <property type="match status" value="1"/>
</dbReference>
<feature type="domain" description="F-box" evidence="1">
    <location>
        <begin position="61"/>
        <end position="95"/>
    </location>
</feature>
<dbReference type="AlphaFoldDB" id="A0AAU9MXZ5"/>
<proteinExistence type="predicted"/>
<organism evidence="2 3">
    <name type="scientific">Lactuca virosa</name>
    <dbReference type="NCBI Taxonomy" id="75947"/>
    <lineage>
        <taxon>Eukaryota</taxon>
        <taxon>Viridiplantae</taxon>
        <taxon>Streptophyta</taxon>
        <taxon>Embryophyta</taxon>
        <taxon>Tracheophyta</taxon>
        <taxon>Spermatophyta</taxon>
        <taxon>Magnoliopsida</taxon>
        <taxon>eudicotyledons</taxon>
        <taxon>Gunneridae</taxon>
        <taxon>Pentapetalae</taxon>
        <taxon>asterids</taxon>
        <taxon>campanulids</taxon>
        <taxon>Asterales</taxon>
        <taxon>Asteraceae</taxon>
        <taxon>Cichorioideae</taxon>
        <taxon>Cichorieae</taxon>
        <taxon>Lactucinae</taxon>
        <taxon>Lactuca</taxon>
    </lineage>
</organism>
<dbReference type="PANTHER" id="PTHR45463:SF8">
    <property type="entry name" value="OS09G0392200 PROTEIN"/>
    <property type="match status" value="1"/>
</dbReference>
<protein>
    <recommendedName>
        <fullName evidence="1">F-box domain-containing protein</fullName>
    </recommendedName>
</protein>
<reference evidence="2 3" key="1">
    <citation type="submission" date="2022-01" db="EMBL/GenBank/DDBJ databases">
        <authorList>
            <person name="Xiong W."/>
            <person name="Schranz E."/>
        </authorList>
    </citation>
    <scope>NUCLEOTIDE SEQUENCE [LARGE SCALE GENOMIC DNA]</scope>
</reference>